<gene>
    <name evidence="5" type="ORF">Scaly_1844100</name>
</gene>
<comment type="similarity">
    <text evidence="1 3">Belongs to the EXO70 family.</text>
</comment>
<dbReference type="PANTHER" id="PTHR12542:SF7">
    <property type="entry name" value="EXOCYST SUBUNIT EXO70 FAMILY PROTEIN"/>
    <property type="match status" value="1"/>
</dbReference>
<keyword evidence="2 3" id="KW-0813">Transport</keyword>
<dbReference type="Pfam" id="PF20669">
    <property type="entry name" value="Exo70_N"/>
    <property type="match status" value="1"/>
</dbReference>
<proteinExistence type="inferred from homology"/>
<reference evidence="5" key="1">
    <citation type="submission" date="2020-06" db="EMBL/GenBank/DDBJ databases">
        <authorList>
            <person name="Li T."/>
            <person name="Hu X."/>
            <person name="Zhang T."/>
            <person name="Song X."/>
            <person name="Zhang H."/>
            <person name="Dai N."/>
            <person name="Sheng W."/>
            <person name="Hou X."/>
            <person name="Wei L."/>
        </authorList>
    </citation>
    <scope>NUCLEOTIDE SEQUENCE</scope>
    <source>
        <strain evidence="5">KEN8</strain>
        <tissue evidence="5">Leaf</tissue>
    </source>
</reference>
<dbReference type="SUPFAM" id="SSF74788">
    <property type="entry name" value="Cullin repeat-like"/>
    <property type="match status" value="1"/>
</dbReference>
<keyword evidence="3" id="KW-0268">Exocytosis</keyword>
<reference evidence="5" key="2">
    <citation type="journal article" date="2024" name="Plant">
        <title>Genomic evolution and insights into agronomic trait innovations of Sesamum species.</title>
        <authorList>
            <person name="Miao H."/>
            <person name="Wang L."/>
            <person name="Qu L."/>
            <person name="Liu H."/>
            <person name="Sun Y."/>
            <person name="Le M."/>
            <person name="Wang Q."/>
            <person name="Wei S."/>
            <person name="Zheng Y."/>
            <person name="Lin W."/>
            <person name="Duan Y."/>
            <person name="Cao H."/>
            <person name="Xiong S."/>
            <person name="Wang X."/>
            <person name="Wei L."/>
            <person name="Li C."/>
            <person name="Ma Q."/>
            <person name="Ju M."/>
            <person name="Zhao R."/>
            <person name="Li G."/>
            <person name="Mu C."/>
            <person name="Tian Q."/>
            <person name="Mei H."/>
            <person name="Zhang T."/>
            <person name="Gao T."/>
            <person name="Zhang H."/>
        </authorList>
    </citation>
    <scope>NUCLEOTIDE SEQUENCE</scope>
    <source>
        <strain evidence="5">KEN8</strain>
    </source>
</reference>
<name>A0AAW2NFX6_9LAMI</name>
<dbReference type="GO" id="GO:0000145">
    <property type="term" value="C:exocyst"/>
    <property type="evidence" value="ECO:0007669"/>
    <property type="project" value="InterPro"/>
</dbReference>
<accession>A0AAW2NFX6</accession>
<dbReference type="EMBL" id="JACGWM010000011">
    <property type="protein sequence ID" value="KAL0341815.1"/>
    <property type="molecule type" value="Genomic_DNA"/>
</dbReference>
<dbReference type="PANTHER" id="PTHR12542">
    <property type="entry name" value="EXOCYST COMPLEX PROTEIN EXO70"/>
    <property type="match status" value="1"/>
</dbReference>
<comment type="function">
    <text evidence="3">Component of the exocyst complex.</text>
</comment>
<evidence type="ECO:0000256" key="3">
    <source>
        <dbReference type="RuleBase" id="RU365026"/>
    </source>
</evidence>
<evidence type="ECO:0000256" key="1">
    <source>
        <dbReference type="ARBA" id="ARBA00006756"/>
    </source>
</evidence>
<dbReference type="GO" id="GO:0006887">
    <property type="term" value="P:exocytosis"/>
    <property type="evidence" value="ECO:0007669"/>
    <property type="project" value="UniProtKB-KW"/>
</dbReference>
<evidence type="ECO:0000259" key="4">
    <source>
        <dbReference type="Pfam" id="PF03081"/>
    </source>
</evidence>
<dbReference type="Pfam" id="PF03081">
    <property type="entry name" value="Exo70_C"/>
    <property type="match status" value="1"/>
</dbReference>
<dbReference type="GO" id="GO:0005546">
    <property type="term" value="F:phosphatidylinositol-4,5-bisphosphate binding"/>
    <property type="evidence" value="ECO:0007669"/>
    <property type="project" value="InterPro"/>
</dbReference>
<protein>
    <recommendedName>
        <fullName evidence="3">Exocyst subunit Exo70 family protein</fullName>
    </recommendedName>
</protein>
<comment type="caution">
    <text evidence="5">The sequence shown here is derived from an EMBL/GenBank/DDBJ whole genome shotgun (WGS) entry which is preliminary data.</text>
</comment>
<feature type="domain" description="Exocyst complex subunit Exo70 C-terminal" evidence="4">
    <location>
        <begin position="221"/>
        <end position="431"/>
    </location>
</feature>
<dbReference type="InterPro" id="IPR004140">
    <property type="entry name" value="Exo70"/>
</dbReference>
<dbReference type="Gene3D" id="1.20.1280.170">
    <property type="entry name" value="Exocyst complex component Exo70"/>
    <property type="match status" value="2"/>
</dbReference>
<sequence>MEPPELTAASAAEKIILRWDSTASEDAREKMIFTGDRHEIDRYLDAVDELQKSMSSATLSDSSSSSSAASSTLQIAMARLEDEFRNILLLHTSPIEAESLTESTNSELTSQEFELKEEIEDTSFDKQFEHQESNSSTTSSCYKSTSSIREVDLIPSDAVYDLRCIAERMIAAGYLRECIQVYASVRKSAVDASLKKLNVEKLSIGDIQRLEWETLETKIRRWIRAAKICVRVLFASERRLCEQIFEGLGNSADDACFMETIKGPAIQLFNFAEAISISRRSPEKLFKILDLHDALSDLLPDIETVFESKSSESIRVQSVEILSRLAEAARGILSEFENAVLREPSKVPVPGGTLHPLTRYVMNYISLISDYKQTLIELIVSKPSTGPRYSSDPSVPDMDFSEFEGQASTLALHLIWIIVILQFNLDGKFRLAATNYQRATWVRVLYCLRDEGLHVSGSFSSGVSKSALRERFKAFNAMFEEVHRTQATWLVPDTQLREELRISISEKLIPAYRSFLGRFRSHIESGRHPENYIKYSVEDLENAVLDFFEGYPVSQHLRRRSQ</sequence>
<dbReference type="GO" id="GO:0015031">
    <property type="term" value="P:protein transport"/>
    <property type="evidence" value="ECO:0007669"/>
    <property type="project" value="UniProtKB-KW"/>
</dbReference>
<dbReference type="AlphaFoldDB" id="A0AAW2NFX6"/>
<evidence type="ECO:0000256" key="2">
    <source>
        <dbReference type="ARBA" id="ARBA00022448"/>
    </source>
</evidence>
<organism evidence="5">
    <name type="scientific">Sesamum calycinum</name>
    <dbReference type="NCBI Taxonomy" id="2727403"/>
    <lineage>
        <taxon>Eukaryota</taxon>
        <taxon>Viridiplantae</taxon>
        <taxon>Streptophyta</taxon>
        <taxon>Embryophyta</taxon>
        <taxon>Tracheophyta</taxon>
        <taxon>Spermatophyta</taxon>
        <taxon>Magnoliopsida</taxon>
        <taxon>eudicotyledons</taxon>
        <taxon>Gunneridae</taxon>
        <taxon>Pentapetalae</taxon>
        <taxon>asterids</taxon>
        <taxon>lamiids</taxon>
        <taxon>Lamiales</taxon>
        <taxon>Pedaliaceae</taxon>
        <taxon>Sesamum</taxon>
    </lineage>
</organism>
<dbReference type="InterPro" id="IPR016159">
    <property type="entry name" value="Cullin_repeat-like_dom_sf"/>
</dbReference>
<evidence type="ECO:0000313" key="5">
    <source>
        <dbReference type="EMBL" id="KAL0341815.1"/>
    </source>
</evidence>
<keyword evidence="3" id="KW-0653">Protein transport</keyword>
<dbReference type="InterPro" id="IPR046364">
    <property type="entry name" value="Exo70_C"/>
</dbReference>